<dbReference type="Gene3D" id="3.30.300.130">
    <property type="entry name" value="Fe-S cluster assembly (FSCA)"/>
    <property type="match status" value="1"/>
</dbReference>
<dbReference type="Pfam" id="PF01883">
    <property type="entry name" value="FeS_assembly_P"/>
    <property type="match status" value="1"/>
</dbReference>
<accession>A0A956SDW9</accession>
<dbReference type="EMBL" id="JAGQHS010000030">
    <property type="protein sequence ID" value="MCA9755704.1"/>
    <property type="molecule type" value="Genomic_DNA"/>
</dbReference>
<dbReference type="PANTHER" id="PTHR42831:SF1">
    <property type="entry name" value="FE-S PROTEIN MATURATION AUXILIARY FACTOR YITW"/>
    <property type="match status" value="1"/>
</dbReference>
<dbReference type="Proteomes" id="UP000739538">
    <property type="component" value="Unassembled WGS sequence"/>
</dbReference>
<evidence type="ECO:0000313" key="3">
    <source>
        <dbReference type="EMBL" id="MCA9755704.1"/>
    </source>
</evidence>
<dbReference type="InterPro" id="IPR014291">
    <property type="entry name" value="SUF_FeS_clus_asmbl-assoc"/>
</dbReference>
<evidence type="ECO:0000259" key="2">
    <source>
        <dbReference type="Pfam" id="PF01883"/>
    </source>
</evidence>
<feature type="compositionally biased region" description="Low complexity" evidence="1">
    <location>
        <begin position="32"/>
        <end position="56"/>
    </location>
</feature>
<gene>
    <name evidence="3" type="ORF">KDA27_07880</name>
</gene>
<name>A0A956SDW9_UNCEI</name>
<dbReference type="PANTHER" id="PTHR42831">
    <property type="entry name" value="FE-S PROTEIN MATURATION AUXILIARY FACTOR YITW"/>
    <property type="match status" value="1"/>
</dbReference>
<evidence type="ECO:0000256" key="1">
    <source>
        <dbReference type="SAM" id="MobiDB-lite"/>
    </source>
</evidence>
<reference evidence="3" key="2">
    <citation type="journal article" date="2021" name="Microbiome">
        <title>Successional dynamics and alternative stable states in a saline activated sludge microbial community over 9 years.</title>
        <authorList>
            <person name="Wang Y."/>
            <person name="Ye J."/>
            <person name="Ju F."/>
            <person name="Liu L."/>
            <person name="Boyd J.A."/>
            <person name="Deng Y."/>
            <person name="Parks D.H."/>
            <person name="Jiang X."/>
            <person name="Yin X."/>
            <person name="Woodcroft B.J."/>
            <person name="Tyson G.W."/>
            <person name="Hugenholtz P."/>
            <person name="Polz M.F."/>
            <person name="Zhang T."/>
        </authorList>
    </citation>
    <scope>NUCLEOTIDE SEQUENCE</scope>
    <source>
        <strain evidence="3">HKST-UBA02</strain>
    </source>
</reference>
<dbReference type="InterPro" id="IPR034904">
    <property type="entry name" value="FSCA_dom_sf"/>
</dbReference>
<organism evidence="3 4">
    <name type="scientific">Eiseniibacteriota bacterium</name>
    <dbReference type="NCBI Taxonomy" id="2212470"/>
    <lineage>
        <taxon>Bacteria</taxon>
        <taxon>Candidatus Eiseniibacteriota</taxon>
    </lineage>
</organism>
<dbReference type="AlphaFoldDB" id="A0A956SDW9"/>
<sequence length="162" mass="17734">MDSDKTESGNISPDRHGPFGVREESVPPSSPAEPVRSAQSDDPTTPNSNTSSPESYEPTREDLALRERIVQAMKTVYDPEIPVNIYDLGMVYEIEVQGASKVLVTMTLTSPACPVAGTLPGEVEEKVNEVEGVREGKVELVWDPPWTPDRMSESAKLELGMF</sequence>
<dbReference type="InterPro" id="IPR052339">
    <property type="entry name" value="Fe-S_Maturation_MIP18"/>
</dbReference>
<feature type="region of interest" description="Disordered" evidence="1">
    <location>
        <begin position="1"/>
        <end position="63"/>
    </location>
</feature>
<evidence type="ECO:0000313" key="4">
    <source>
        <dbReference type="Proteomes" id="UP000739538"/>
    </source>
</evidence>
<dbReference type="InterPro" id="IPR002744">
    <property type="entry name" value="MIP18-like"/>
</dbReference>
<feature type="compositionally biased region" description="Basic and acidic residues" evidence="1">
    <location>
        <begin position="1"/>
        <end position="25"/>
    </location>
</feature>
<dbReference type="NCBIfam" id="TIGR02945">
    <property type="entry name" value="SUF_assoc"/>
    <property type="match status" value="1"/>
</dbReference>
<feature type="domain" description="MIP18 family-like" evidence="2">
    <location>
        <begin position="66"/>
        <end position="139"/>
    </location>
</feature>
<reference evidence="3" key="1">
    <citation type="submission" date="2020-04" db="EMBL/GenBank/DDBJ databases">
        <authorList>
            <person name="Zhang T."/>
        </authorList>
    </citation>
    <scope>NUCLEOTIDE SEQUENCE</scope>
    <source>
        <strain evidence="3">HKST-UBA02</strain>
    </source>
</reference>
<proteinExistence type="predicted"/>
<dbReference type="SUPFAM" id="SSF117916">
    <property type="entry name" value="Fe-S cluster assembly (FSCA) domain-like"/>
    <property type="match status" value="1"/>
</dbReference>
<comment type="caution">
    <text evidence="3">The sequence shown here is derived from an EMBL/GenBank/DDBJ whole genome shotgun (WGS) entry which is preliminary data.</text>
</comment>
<protein>
    <submittedName>
        <fullName evidence="3">SUF system Fe-S cluster assembly protein</fullName>
    </submittedName>
</protein>